<dbReference type="Gene3D" id="2.60.40.4070">
    <property type="match status" value="1"/>
</dbReference>
<dbReference type="InterPro" id="IPR029030">
    <property type="entry name" value="Caspase-like_dom_sf"/>
</dbReference>
<sequence>MNHLRRPLFLLCLCLGLFFSSKAQESPWYSYSQTYFKIAVAEDGIYRINPEVLSAAGINLATTDPRFIRMYHRGKEVGIHIRGEEDGNMGNGDYIEFVGRRNDAELDKRLYTRFETLPNPYYNTYTDSTAFFLTVTPGTPGKRMSLRVAPTQNGPLASAFQTERLQVFSDNYSLGRAYQFGFRLSSFDLGEGWMSGIITKGSTRELVFSDLGALPGVINAQLEIGLVGRSENNHIAVISAGPTSASQRTLTSTGFQGFNYPQLTLGLSRSDFNSNGSLVIRVTASGTEPADNISIAYAKITYTRTVPQGNFPSEVLFFPEGNSQLNLNALQEPYVAVEASDFFSPEKILSVSSPSSQRLQAGVPTKTSKIYLQQESKVFQVMKIKPVRFRNYLGQKANYILVGHRELEKPSAQYANPLKSYAVHRASAQGGGFDTLIVRMEDLYDQFAYGEQSAVALYEFLRSYYPVHRPTHLLLAGRALATFSQARLNGQNVFYRKAPQAFPFQDLVPVGGFPFSDNVYGLELDPQNPLTPALAIGRIPAKSSQQLEDYLNKAIEKDLLGATEPWQKELVHLSGGLSEFELERYFSFLNGFKTIAEGPFLGGQVKTYRKRSNSVVEVIDISGDLNSGKSMLTFFGHGAPTVIDIEIGFVSDPTLGYANRGKYPLMLFNGCDYGSAFSTVYTQGEDWVITPEKGASHVMANSSIGIDVFLRRYSEEFYAFAFADSSKIWRTVGEVKQAAETRYVQRYGTNPLSYSHMEQMVILGDPGAKLFPANKPDYSLSAQEVEVGTFDDSPLSAISDSLKLSFVLRNIGITHPDSIQYKVSRKLPDGTVFEFDPVRISSVMRIDTLVFSIPNFDLEAAGENEFSISVNTDQEVDEMTFLNNSISFTSFIPLSGTLHLFPTDFGIVSENEIALTAQAPGKLTQNRTLILQMDTTSRFDSPFRQELRVTTSGLAEWPVRLNAGTDSTTYFWRSRYQEPTPGETDEWTMTSFSFIPNAPNGWTQRNEDQLRINQLDNLALPEATRTWEYIKQTAEIEVFTVGAGVDSLSFRNTQFYLNQIPQIIDNANNANSRLCPNGSLGLVSFDNKSLLPYLAIPIPGFDILDARACGRVPQMIQSIRNSWITDPGNSILQEYVRAVKDQDYVIIFSVGNVNFGDWPDRAFQSLRQFGASEATLRALKNGDPYILYGKKGMRPGEAIEIVGNAAFEVPANQQTLSFETGLEGYITQGVVFTPRIGPSSNWERFFQNVNARTWINEENTFFDVLGVKEDGTEEVILGSIRDPQVDLSFINPQVYPYLRLKYRMDDPNSTAPAQLDRWQVNFDGVPEGVLIQKNPGEPILLREGQQAQVEFIFKNASVYDFLDSIRVDWTLTNTTTKRVENFSKKFPALKAGESLEFAIKFNSLGRAGETSLEVFANPRILQEQTFRNNLIDLKKTFMVEADNSTSLLDVNFDGIYIMDGDLVSPNVLITALLKNDQTLIYKTDTVGLEIFLRQNCEGCQFQRINFSNPNLTWSPASENEDFRVSLLPGPLEDGVYTLRVTNEDSEQPYEITFEVVNESTITNFYPYPNPFSTSVRFVFTVTGAEVPDEIKIQIMTVTGRVVREILQDELGPIRIGNNITEYAWDGRDEFGDQLANGVYIYRVLVRKNGQFVEHRPTAGDRGFTKGYGKIYLLR</sequence>
<feature type="chain" id="PRO_5045361674" description="Gingipain domain-containing protein" evidence="2">
    <location>
        <begin position="24"/>
        <end position="1674"/>
    </location>
</feature>
<dbReference type="EMBL" id="BTPD01000005">
    <property type="protein sequence ID" value="GMQ29274.1"/>
    <property type="molecule type" value="Genomic_DNA"/>
</dbReference>
<name>A0ABQ6PMU2_9BACT</name>
<proteinExistence type="predicted"/>
<protein>
    <recommendedName>
        <fullName evidence="3">Gingipain domain-containing protein</fullName>
    </recommendedName>
</protein>
<evidence type="ECO:0000256" key="2">
    <source>
        <dbReference type="SAM" id="SignalP"/>
    </source>
</evidence>
<keyword evidence="1 2" id="KW-0732">Signal</keyword>
<dbReference type="RefSeq" id="WP_338223991.1">
    <property type="nucleotide sequence ID" value="NZ_BTPD01000005.1"/>
</dbReference>
<dbReference type="Proteomes" id="UP001338309">
    <property type="component" value="Unassembled WGS sequence"/>
</dbReference>
<dbReference type="Pfam" id="PF01364">
    <property type="entry name" value="Peptidase_C25"/>
    <property type="match status" value="1"/>
</dbReference>
<dbReference type="SUPFAM" id="SSF52129">
    <property type="entry name" value="Caspase-like"/>
    <property type="match status" value="1"/>
</dbReference>
<organism evidence="4 5">
    <name type="scientific">Algoriphagus confluentis</name>
    <dbReference type="NCBI Taxonomy" id="1697556"/>
    <lineage>
        <taxon>Bacteria</taxon>
        <taxon>Pseudomonadati</taxon>
        <taxon>Bacteroidota</taxon>
        <taxon>Cytophagia</taxon>
        <taxon>Cytophagales</taxon>
        <taxon>Cyclobacteriaceae</taxon>
        <taxon>Algoriphagus</taxon>
    </lineage>
</organism>
<keyword evidence="5" id="KW-1185">Reference proteome</keyword>
<feature type="domain" description="Gingipain" evidence="3">
    <location>
        <begin position="407"/>
        <end position="770"/>
    </location>
</feature>
<gene>
    <name evidence="4" type="ORF">Aconfl_19170</name>
</gene>
<dbReference type="Gene3D" id="3.40.50.10390">
    <property type="entry name" value="Gingipain r, domain 1"/>
    <property type="match status" value="1"/>
</dbReference>
<evidence type="ECO:0000259" key="3">
    <source>
        <dbReference type="Pfam" id="PF01364"/>
    </source>
</evidence>
<dbReference type="Gene3D" id="3.40.50.1460">
    <property type="match status" value="1"/>
</dbReference>
<evidence type="ECO:0000256" key="1">
    <source>
        <dbReference type="ARBA" id="ARBA00022729"/>
    </source>
</evidence>
<dbReference type="InterPro" id="IPR029031">
    <property type="entry name" value="Gingipain_N_sf"/>
</dbReference>
<accession>A0ABQ6PMU2</accession>
<feature type="signal peptide" evidence="2">
    <location>
        <begin position="1"/>
        <end position="23"/>
    </location>
</feature>
<comment type="caution">
    <text evidence="4">The sequence shown here is derived from an EMBL/GenBank/DDBJ whole genome shotgun (WGS) entry which is preliminary data.</text>
</comment>
<reference evidence="4 5" key="1">
    <citation type="submission" date="2023-08" db="EMBL/GenBank/DDBJ databases">
        <title>Draft genome sequence of Algoriphagus confluentis.</title>
        <authorList>
            <person name="Takatani N."/>
            <person name="Hosokawa M."/>
            <person name="Sawabe T."/>
        </authorList>
    </citation>
    <scope>NUCLEOTIDE SEQUENCE [LARGE SCALE GENOMIC DNA]</scope>
    <source>
        <strain evidence="4 5">NBRC 111222</strain>
    </source>
</reference>
<dbReference type="InterPro" id="IPR001769">
    <property type="entry name" value="Gingipain"/>
</dbReference>
<evidence type="ECO:0000313" key="5">
    <source>
        <dbReference type="Proteomes" id="UP001338309"/>
    </source>
</evidence>
<evidence type="ECO:0000313" key="4">
    <source>
        <dbReference type="EMBL" id="GMQ29274.1"/>
    </source>
</evidence>